<evidence type="ECO:0000313" key="1">
    <source>
        <dbReference type="EMBL" id="XCA47314.1"/>
    </source>
</evidence>
<dbReference type="CDD" id="cd20175">
    <property type="entry name" value="ThyX"/>
    <property type="match status" value="1"/>
</dbReference>
<dbReference type="GO" id="GO:0050660">
    <property type="term" value="F:flavin adenine dinucleotide binding"/>
    <property type="evidence" value="ECO:0007669"/>
    <property type="project" value="InterPro"/>
</dbReference>
<dbReference type="GO" id="GO:0004799">
    <property type="term" value="F:thymidylate synthase activity"/>
    <property type="evidence" value="ECO:0007669"/>
    <property type="project" value="TreeGrafter"/>
</dbReference>
<dbReference type="SUPFAM" id="SSF69796">
    <property type="entry name" value="Thymidylate synthase-complementing protein Thy1"/>
    <property type="match status" value="1"/>
</dbReference>
<dbReference type="PROSITE" id="PS51331">
    <property type="entry name" value="THYX"/>
    <property type="match status" value="1"/>
</dbReference>
<dbReference type="GO" id="GO:0006231">
    <property type="term" value="P:dTMP biosynthetic process"/>
    <property type="evidence" value="ECO:0007669"/>
    <property type="project" value="InterPro"/>
</dbReference>
<proteinExistence type="inferred from homology"/>
<dbReference type="InterPro" id="IPR003669">
    <property type="entry name" value="Thymidylate_synthase_ThyX"/>
</dbReference>
<dbReference type="InterPro" id="IPR036098">
    <property type="entry name" value="Thymidylate_synthase_ThyX_sf"/>
</dbReference>
<name>A0AAU7YNW8_9PHYC</name>
<dbReference type="NCBIfam" id="TIGR02170">
    <property type="entry name" value="thyX"/>
    <property type="match status" value="1"/>
</dbReference>
<accession>A0AAU7YNW8</accession>
<dbReference type="PANTHER" id="PTHR34934:SF1">
    <property type="entry name" value="FLAVIN-DEPENDENT THYMIDYLATE SYNTHASE"/>
    <property type="match status" value="1"/>
</dbReference>
<dbReference type="Pfam" id="PF02511">
    <property type="entry name" value="Thy1"/>
    <property type="match status" value="1"/>
</dbReference>
<dbReference type="Gene3D" id="3.30.1360.170">
    <property type="match status" value="1"/>
</dbReference>
<protein>
    <recommendedName>
        <fullName evidence="2">Thymidylate synthase</fullName>
    </recommendedName>
</protein>
<reference evidence="1" key="1">
    <citation type="submission" date="2024-06" db="EMBL/GenBank/DDBJ databases">
        <title>Evidence of context-dependent and transient costs of resisting viral infection in isolates of the marine microalga Micromonas sp. (class Mamiellophyceae).</title>
        <authorList>
            <person name="Bedi de Silva A."/>
            <person name="Schvarcz C.R."/>
            <person name="Steward G.R."/>
            <person name="Edwards K.F."/>
        </authorList>
    </citation>
    <scope>NUCLEOTIDE SEQUENCE</scope>
    <source>
        <strain evidence="1">McV-KB2</strain>
    </source>
</reference>
<dbReference type="EMBL" id="PP911589">
    <property type="protein sequence ID" value="XCA47314.1"/>
    <property type="molecule type" value="Genomic_DNA"/>
</dbReference>
<dbReference type="GO" id="GO:0050797">
    <property type="term" value="F:thymidylate synthase (FAD) activity"/>
    <property type="evidence" value="ECO:0007669"/>
    <property type="project" value="InterPro"/>
</dbReference>
<evidence type="ECO:0008006" key="2">
    <source>
        <dbReference type="Google" id="ProtNLM"/>
    </source>
</evidence>
<dbReference type="HAMAP" id="MF_01408">
    <property type="entry name" value="ThyX"/>
    <property type="match status" value="1"/>
</dbReference>
<dbReference type="GO" id="GO:0070402">
    <property type="term" value="F:NADPH binding"/>
    <property type="evidence" value="ECO:0007669"/>
    <property type="project" value="TreeGrafter"/>
</dbReference>
<dbReference type="PANTHER" id="PTHR34934">
    <property type="entry name" value="FLAVIN-DEPENDENT THYMIDYLATE SYNTHASE"/>
    <property type="match status" value="1"/>
</dbReference>
<organism evidence="1">
    <name type="scientific">Micromonas commoda virus</name>
    <dbReference type="NCBI Taxonomy" id="3057169"/>
    <lineage>
        <taxon>Viruses</taxon>
        <taxon>Varidnaviria</taxon>
        <taxon>Bamfordvirae</taxon>
        <taxon>Nucleocytoviricota</taxon>
        <taxon>Megaviricetes</taxon>
        <taxon>Algavirales</taxon>
        <taxon>Phycodnaviridae</taxon>
    </lineage>
</organism>
<sequence length="262" mass="30675">MEIKVLDHGFVRLVDHMPRENLDSSIVQAARVSYGDGTKTSRGDTGLLRYLMRHWHTTPFEMVEFKFHIKMPIYIARQHLRHRTASVNEMSARYSIVPKEYYEPSELRGQSQVNHQGSEGVVNIDQNETHVHLEKSFDIYEKLLEDGCCREQARGNLPQSTYTEFYWKINLHNLMHYLHLRMDSHAQKEIRDYARAIYDLIEPLVPITMKAFKDFRVDAIQLTGPEIRALKYGEIIKSPGERREYEAKLEALGLKDKNLNVD</sequence>